<name>A0ABU3B4Q1_9GAMM</name>
<dbReference type="InterPro" id="IPR003414">
    <property type="entry name" value="PP_kinase"/>
</dbReference>
<dbReference type="InterPro" id="IPR025200">
    <property type="entry name" value="PPK_C_dom2"/>
</dbReference>
<keyword evidence="1 6" id="KW-0597">Phosphoprotein</keyword>
<dbReference type="SUPFAM" id="SSF56024">
    <property type="entry name" value="Phospholipase D/nuclease"/>
    <property type="match status" value="2"/>
</dbReference>
<dbReference type="Gene3D" id="3.30.1840.10">
    <property type="entry name" value="Polyphosphate kinase middle domain"/>
    <property type="match status" value="1"/>
</dbReference>
<dbReference type="InterPro" id="IPR036832">
    <property type="entry name" value="PPK_N_dom_sf"/>
</dbReference>
<keyword evidence="6" id="KW-0460">Magnesium</keyword>
<dbReference type="InterPro" id="IPR041108">
    <property type="entry name" value="PP_kinase_C_1"/>
</dbReference>
<dbReference type="NCBIfam" id="NF003918">
    <property type="entry name" value="PRK05443.1-2"/>
    <property type="match status" value="1"/>
</dbReference>
<comment type="similarity">
    <text evidence="6 7">Belongs to the polyphosphate kinase 1 (PPK1) family.</text>
</comment>
<dbReference type="HAMAP" id="MF_00347">
    <property type="entry name" value="Polyphosphate_kinase"/>
    <property type="match status" value="1"/>
</dbReference>
<feature type="domain" description="Polyphosphate kinase N-terminal" evidence="10">
    <location>
        <begin position="26"/>
        <end position="131"/>
    </location>
</feature>
<feature type="domain" description="Polyphosphate kinase C-terminal" evidence="12">
    <location>
        <begin position="352"/>
        <end position="513"/>
    </location>
</feature>
<dbReference type="Gene3D" id="1.20.58.310">
    <property type="entry name" value="Polyphosphate kinase N-terminal domain"/>
    <property type="match status" value="1"/>
</dbReference>
<dbReference type="GO" id="GO:0008976">
    <property type="term" value="F:polyphosphate kinase activity"/>
    <property type="evidence" value="ECO:0007669"/>
    <property type="project" value="UniProtKB-EC"/>
</dbReference>
<feature type="domain" description="Polyphosphate kinase C-terminal" evidence="11">
    <location>
        <begin position="526"/>
        <end position="695"/>
    </location>
</feature>
<keyword evidence="2 6" id="KW-0808">Transferase</keyword>
<dbReference type="Pfam" id="PF17941">
    <property type="entry name" value="PP_kinase_C_1"/>
    <property type="match status" value="1"/>
</dbReference>
<evidence type="ECO:0000256" key="2">
    <source>
        <dbReference type="ARBA" id="ARBA00022679"/>
    </source>
</evidence>
<dbReference type="PANTHER" id="PTHR30218:SF0">
    <property type="entry name" value="POLYPHOSPHATE KINASE"/>
    <property type="match status" value="1"/>
</dbReference>
<dbReference type="EC" id="2.7.4.1" evidence="6 7"/>
<evidence type="ECO:0000259" key="9">
    <source>
        <dbReference type="Pfam" id="PF02503"/>
    </source>
</evidence>
<evidence type="ECO:0000259" key="10">
    <source>
        <dbReference type="Pfam" id="PF13089"/>
    </source>
</evidence>
<dbReference type="EMBL" id="JAVRHY010000001">
    <property type="protein sequence ID" value="MDT0617100.1"/>
    <property type="molecule type" value="Genomic_DNA"/>
</dbReference>
<dbReference type="Gene3D" id="3.30.870.10">
    <property type="entry name" value="Endonuclease Chain A"/>
    <property type="match status" value="2"/>
</dbReference>
<keyword evidence="4 6" id="KW-0418">Kinase</keyword>
<dbReference type="Pfam" id="PF13089">
    <property type="entry name" value="PP_kinase_N"/>
    <property type="match status" value="1"/>
</dbReference>
<feature type="binding site" evidence="6">
    <location>
        <position position="488"/>
    </location>
    <ligand>
        <name>ATP</name>
        <dbReference type="ChEBI" id="CHEBI:30616"/>
    </ligand>
</feature>
<dbReference type="NCBIfam" id="NF003921">
    <property type="entry name" value="PRK05443.2-2"/>
    <property type="match status" value="1"/>
</dbReference>
<evidence type="ECO:0000256" key="7">
    <source>
        <dbReference type="RuleBase" id="RU003800"/>
    </source>
</evidence>
<evidence type="ECO:0000256" key="5">
    <source>
        <dbReference type="ARBA" id="ARBA00022840"/>
    </source>
</evidence>
<gene>
    <name evidence="13" type="primary">ppk1</name>
    <name evidence="6" type="synonym">ppk</name>
    <name evidence="13" type="ORF">RM531_01295</name>
</gene>
<feature type="binding site" evidence="6">
    <location>
        <position position="612"/>
    </location>
    <ligand>
        <name>ATP</name>
        <dbReference type="ChEBI" id="CHEBI:30616"/>
    </ligand>
</feature>
<dbReference type="Pfam" id="PF13090">
    <property type="entry name" value="PP_kinase_C"/>
    <property type="match status" value="1"/>
</dbReference>
<feature type="binding site" evidence="6">
    <location>
        <position position="584"/>
    </location>
    <ligand>
        <name>ATP</name>
        <dbReference type="ChEBI" id="CHEBI:30616"/>
    </ligand>
</feature>
<evidence type="ECO:0000256" key="6">
    <source>
        <dbReference type="HAMAP-Rule" id="MF_00347"/>
    </source>
</evidence>
<evidence type="ECO:0000313" key="13">
    <source>
        <dbReference type="EMBL" id="MDT0617100.1"/>
    </source>
</evidence>
<comment type="caution">
    <text evidence="13">The sequence shown here is derived from an EMBL/GenBank/DDBJ whole genome shotgun (WGS) entry which is preliminary data.</text>
</comment>
<dbReference type="SUPFAM" id="SSF143724">
    <property type="entry name" value="PHP14-like"/>
    <property type="match status" value="1"/>
</dbReference>
<feature type="compositionally biased region" description="Polar residues" evidence="8">
    <location>
        <begin position="1"/>
        <end position="11"/>
    </location>
</feature>
<keyword evidence="5 6" id="KW-0067">ATP-binding</keyword>
<feature type="binding site" evidence="6">
    <location>
        <position position="64"/>
    </location>
    <ligand>
        <name>ATP</name>
        <dbReference type="ChEBI" id="CHEBI:30616"/>
    </ligand>
</feature>
<dbReference type="PANTHER" id="PTHR30218">
    <property type="entry name" value="POLYPHOSPHATE KINASE"/>
    <property type="match status" value="1"/>
</dbReference>
<evidence type="ECO:0000256" key="8">
    <source>
        <dbReference type="SAM" id="MobiDB-lite"/>
    </source>
</evidence>
<dbReference type="InterPro" id="IPR024953">
    <property type="entry name" value="PP_kinase_middle"/>
</dbReference>
<dbReference type="InterPro" id="IPR036830">
    <property type="entry name" value="PP_kinase_middle_dom_sf"/>
</dbReference>
<dbReference type="NCBIfam" id="TIGR03705">
    <property type="entry name" value="poly_P_kin"/>
    <property type="match status" value="1"/>
</dbReference>
<comment type="cofactor">
    <cofactor evidence="6">
        <name>Mg(2+)</name>
        <dbReference type="ChEBI" id="CHEBI:18420"/>
    </cofactor>
</comment>
<evidence type="ECO:0000259" key="11">
    <source>
        <dbReference type="Pfam" id="PF13090"/>
    </source>
</evidence>
<evidence type="ECO:0000259" key="12">
    <source>
        <dbReference type="Pfam" id="PF17941"/>
    </source>
</evidence>
<feature type="binding site" evidence="6">
    <location>
        <position position="395"/>
    </location>
    <ligand>
        <name>Mg(2+)</name>
        <dbReference type="ChEBI" id="CHEBI:18420"/>
    </ligand>
</feature>
<dbReference type="CDD" id="cd09168">
    <property type="entry name" value="PLDc_PaPPK1_C2_like"/>
    <property type="match status" value="1"/>
</dbReference>
<dbReference type="NCBIfam" id="NF003917">
    <property type="entry name" value="PRK05443.1-1"/>
    <property type="match status" value="1"/>
</dbReference>
<dbReference type="InterPro" id="IPR025198">
    <property type="entry name" value="PPK_N_dom"/>
</dbReference>
<accession>A0ABU3B4Q1</accession>
<evidence type="ECO:0000313" key="14">
    <source>
        <dbReference type="Proteomes" id="UP001259982"/>
    </source>
</evidence>
<dbReference type="Pfam" id="PF02503">
    <property type="entry name" value="PP_kinase"/>
    <property type="match status" value="1"/>
</dbReference>
<evidence type="ECO:0000256" key="3">
    <source>
        <dbReference type="ARBA" id="ARBA00022741"/>
    </source>
</evidence>
<feature type="active site" description="Phosphohistidine intermediate" evidence="6">
    <location>
        <position position="455"/>
    </location>
</feature>
<reference evidence="13 14" key="1">
    <citation type="submission" date="2023-09" db="EMBL/GenBank/DDBJ databases">
        <authorList>
            <person name="Rey-Velasco X."/>
        </authorList>
    </citation>
    <scope>NUCLEOTIDE SEQUENCE [LARGE SCALE GENOMIC DNA]</scope>
    <source>
        <strain evidence="13 14">P385</strain>
    </source>
</reference>
<evidence type="ECO:0000256" key="1">
    <source>
        <dbReference type="ARBA" id="ARBA00022553"/>
    </source>
</evidence>
<proteinExistence type="inferred from homology"/>
<keyword evidence="14" id="KW-1185">Reference proteome</keyword>
<sequence>MQQKAHQSTASPAPDPAPGLDSPELYLNRELSLLEFNARVLEQARDTEVPLLERLKFLCIASTNLDEFFEVRVAGAVQKAESGTTATDADAINPQDLLKVISLRAHDLVAEQYRVLNDDLIPELETAGIRFLRRAEWNERQRAWLAEYFEEELLPVISPLGLDPAHPFPRILNKSLNFIVSLEGKDAFGRNSGYAIVQAPRALPRLIQLPAEETGSGPYDFVFLSSVIHAHVGDLFPNMQAKGCYQFRVTRNSDLFVDEEEVDDLLRAVEGELPSRRYGDAVRLEVAHNCPRGMVDYLLERFMLDRGDLYQVDGPVNVNRLMAILDMVDRPELKYPPYTPRLDPELGPNGDLFAAVRRRDILLHHPFDAFLPVIDFVRRAAGDRHVLAIKQTLYRTGPDSAVVDALVNAANAGKEVTVVVELRARFDEADNIELANRLQAAGAHVVYGVVGYKTHAKMTLLVRREADGLRHYVHLGTGNYHPKTARLYTDYGLFSCDPTLCNDIHELFLQLTSLGKITGLERVLDAPFNLHRAMLEKINREAAHASAGRPARMIIKMNALVEPESIRALYRASQAGVSIDLIVRGICCLKPGVPGVSDNIRVRSIVGRFLEHTRVFYFENGGEPEYYLSSADWMERNFFRRVETCFPVEAPELRERLMRELELYLADNTQAWLLRADGRYEHAGPPDGATPVAAQQRLMEGA</sequence>
<comment type="catalytic activity">
    <reaction evidence="6 7">
        <text>[phosphate](n) + ATP = [phosphate](n+1) + ADP</text>
        <dbReference type="Rhea" id="RHEA:19573"/>
        <dbReference type="Rhea" id="RHEA-COMP:9859"/>
        <dbReference type="Rhea" id="RHEA-COMP:14280"/>
        <dbReference type="ChEBI" id="CHEBI:16838"/>
        <dbReference type="ChEBI" id="CHEBI:30616"/>
        <dbReference type="ChEBI" id="CHEBI:456216"/>
        <dbReference type="EC" id="2.7.4.1"/>
    </reaction>
</comment>
<dbReference type="Proteomes" id="UP001259982">
    <property type="component" value="Unassembled WGS sequence"/>
</dbReference>
<dbReference type="PIRSF" id="PIRSF015589">
    <property type="entry name" value="PP_kinase"/>
    <property type="match status" value="1"/>
</dbReference>
<dbReference type="SUPFAM" id="SSF140356">
    <property type="entry name" value="PPK N-terminal domain-like"/>
    <property type="match status" value="1"/>
</dbReference>
<keyword evidence="3 6" id="KW-0547">Nucleotide-binding</keyword>
<feature type="domain" description="Polyphosphate kinase middle" evidence="9">
    <location>
        <begin position="141"/>
        <end position="324"/>
    </location>
</feature>
<dbReference type="RefSeq" id="WP_311656697.1">
    <property type="nucleotide sequence ID" value="NZ_JAVRHY010000001.1"/>
</dbReference>
<dbReference type="CDD" id="cd09165">
    <property type="entry name" value="PLDc_PaPPK1_C1_like"/>
    <property type="match status" value="1"/>
</dbReference>
<comment type="PTM">
    <text evidence="6 7">An intermediate of this reaction is the autophosphorylated ppk in which a phosphate is covalently linked to a histidine residue through a N-P bond.</text>
</comment>
<comment type="function">
    <text evidence="6 7">Catalyzes the reversible transfer of the terminal phosphate of ATP to form a long-chain polyphosphate (polyP).</text>
</comment>
<feature type="region of interest" description="Disordered" evidence="8">
    <location>
        <begin position="1"/>
        <end position="22"/>
    </location>
</feature>
<evidence type="ECO:0000256" key="4">
    <source>
        <dbReference type="ARBA" id="ARBA00022777"/>
    </source>
</evidence>
<protein>
    <recommendedName>
        <fullName evidence="6 7">Polyphosphate kinase</fullName>
        <ecNumber evidence="6 7">2.7.4.1</ecNumber>
    </recommendedName>
    <alternativeName>
        <fullName evidence="6">ATP-polyphosphate phosphotransferase</fullName>
    </alternativeName>
    <alternativeName>
        <fullName evidence="6">Polyphosphoric acid kinase</fullName>
    </alternativeName>
</protein>
<organism evidence="13 14">
    <name type="scientific">Spectribacter acetivorans</name>
    <dbReference type="NCBI Taxonomy" id="3075603"/>
    <lineage>
        <taxon>Bacteria</taxon>
        <taxon>Pseudomonadati</taxon>
        <taxon>Pseudomonadota</taxon>
        <taxon>Gammaproteobacteria</taxon>
        <taxon>Salinisphaerales</taxon>
        <taxon>Salinisphaeraceae</taxon>
        <taxon>Spectribacter</taxon>
    </lineage>
</organism>
<keyword evidence="6" id="KW-0479">Metal-binding</keyword>
<feature type="binding site" evidence="6">
    <location>
        <position position="425"/>
    </location>
    <ligand>
        <name>Mg(2+)</name>
        <dbReference type="ChEBI" id="CHEBI:18420"/>
    </ligand>
</feature>